<name>A0ABS6MYA0_9GAMM</name>
<gene>
    <name evidence="2" type="ORF">KRX52_13500</name>
</gene>
<evidence type="ECO:0000313" key="3">
    <source>
        <dbReference type="Proteomes" id="UP000813068"/>
    </source>
</evidence>
<sequence>MNRNGIGGVVNKKTQHGFTLIELMMTIAVIGIVMGIAWPQYQQYIAKGKRAEAQSFLMDLAQRQQQFMLDARRYAVDETELGITVPANVAENYDLEAFDITTPPPYILITLTPKATRAQKDDGTLTIDSAGVKQRITGSGGSAVTETW</sequence>
<feature type="transmembrane region" description="Helical" evidence="1">
    <location>
        <begin position="20"/>
        <end position="41"/>
    </location>
</feature>
<organism evidence="2 3">
    <name type="scientific">Geopseudomonas aromaticivorans</name>
    <dbReference type="NCBI Taxonomy" id="2849492"/>
    <lineage>
        <taxon>Bacteria</taxon>
        <taxon>Pseudomonadati</taxon>
        <taxon>Pseudomonadota</taxon>
        <taxon>Gammaproteobacteria</taxon>
        <taxon>Pseudomonadales</taxon>
        <taxon>Pseudomonadaceae</taxon>
        <taxon>Geopseudomonas</taxon>
    </lineage>
</organism>
<keyword evidence="1" id="KW-1133">Transmembrane helix</keyword>
<dbReference type="NCBIfam" id="TIGR02532">
    <property type="entry name" value="IV_pilin_GFxxxE"/>
    <property type="match status" value="1"/>
</dbReference>
<keyword evidence="1" id="KW-0812">Transmembrane</keyword>
<dbReference type="Pfam" id="PF07963">
    <property type="entry name" value="N_methyl"/>
    <property type="match status" value="1"/>
</dbReference>
<evidence type="ECO:0000256" key="1">
    <source>
        <dbReference type="SAM" id="Phobius"/>
    </source>
</evidence>
<reference evidence="2 3" key="1">
    <citation type="submission" date="2021-06" db="EMBL/GenBank/DDBJ databases">
        <title>Differences between aerobic and microaerobic xylene degrading microbial communities.</title>
        <authorList>
            <person name="Banerjee S."/>
            <person name="Tancsics A."/>
        </authorList>
    </citation>
    <scope>NUCLEOTIDE SEQUENCE [LARGE SCALE GENOMIC DNA]</scope>
    <source>
        <strain evidence="2 3">MAP12</strain>
    </source>
</reference>
<keyword evidence="3" id="KW-1185">Reference proteome</keyword>
<accession>A0ABS6MYA0</accession>
<proteinExistence type="predicted"/>
<dbReference type="EMBL" id="JAHRGL010000040">
    <property type="protein sequence ID" value="MBV2133791.1"/>
    <property type="molecule type" value="Genomic_DNA"/>
</dbReference>
<dbReference type="InterPro" id="IPR012902">
    <property type="entry name" value="N_methyl_site"/>
</dbReference>
<dbReference type="PROSITE" id="PS00409">
    <property type="entry name" value="PROKAR_NTER_METHYL"/>
    <property type="match status" value="1"/>
</dbReference>
<dbReference type="Pfam" id="PF16732">
    <property type="entry name" value="ComP_DUS"/>
    <property type="match status" value="1"/>
</dbReference>
<dbReference type="InterPro" id="IPR031982">
    <property type="entry name" value="PilE-like"/>
</dbReference>
<dbReference type="RefSeq" id="WP_217682238.1">
    <property type="nucleotide sequence ID" value="NZ_JAHRGL010000040.1"/>
</dbReference>
<dbReference type="Proteomes" id="UP000813068">
    <property type="component" value="Unassembled WGS sequence"/>
</dbReference>
<evidence type="ECO:0000313" key="2">
    <source>
        <dbReference type="EMBL" id="MBV2133791.1"/>
    </source>
</evidence>
<keyword evidence="1" id="KW-0472">Membrane</keyword>
<comment type="caution">
    <text evidence="2">The sequence shown here is derived from an EMBL/GenBank/DDBJ whole genome shotgun (WGS) entry which is preliminary data.</text>
</comment>
<protein>
    <submittedName>
        <fullName evidence="2">Prepilin-type N-terminal cleavage/methylation domain-containing protein</fullName>
    </submittedName>
</protein>